<organism evidence="7 8">
    <name type="scientific">Ditylenchus destructor</name>
    <dbReference type="NCBI Taxonomy" id="166010"/>
    <lineage>
        <taxon>Eukaryota</taxon>
        <taxon>Metazoa</taxon>
        <taxon>Ecdysozoa</taxon>
        <taxon>Nematoda</taxon>
        <taxon>Chromadorea</taxon>
        <taxon>Rhabditida</taxon>
        <taxon>Tylenchina</taxon>
        <taxon>Tylenchomorpha</taxon>
        <taxon>Sphaerularioidea</taxon>
        <taxon>Anguinidae</taxon>
        <taxon>Anguininae</taxon>
        <taxon>Ditylenchus</taxon>
    </lineage>
</organism>
<dbReference type="Pfam" id="PF00808">
    <property type="entry name" value="CBFD_NFYB_HMF"/>
    <property type="match status" value="1"/>
</dbReference>
<dbReference type="PRINTS" id="PR00615">
    <property type="entry name" value="CCAATSUBUNTA"/>
</dbReference>
<dbReference type="Proteomes" id="UP001201812">
    <property type="component" value="Unassembled WGS sequence"/>
</dbReference>
<dbReference type="CDD" id="cd22907">
    <property type="entry name" value="HFD_NFYB"/>
    <property type="match status" value="1"/>
</dbReference>
<evidence type="ECO:0000313" key="7">
    <source>
        <dbReference type="EMBL" id="KAI1720530.1"/>
    </source>
</evidence>
<dbReference type="GO" id="GO:0001228">
    <property type="term" value="F:DNA-binding transcription activator activity, RNA polymerase II-specific"/>
    <property type="evidence" value="ECO:0007669"/>
    <property type="project" value="InterPro"/>
</dbReference>
<evidence type="ECO:0000313" key="8">
    <source>
        <dbReference type="Proteomes" id="UP001201812"/>
    </source>
</evidence>
<proteinExistence type="inferred from homology"/>
<dbReference type="InterPro" id="IPR027113">
    <property type="entry name" value="Transc_fact_NFYB/HAP3"/>
</dbReference>
<keyword evidence="4" id="KW-0804">Transcription</keyword>
<feature type="compositionally biased region" description="Basic and acidic residues" evidence="5">
    <location>
        <begin position="21"/>
        <end position="31"/>
    </location>
</feature>
<evidence type="ECO:0000259" key="6">
    <source>
        <dbReference type="Pfam" id="PF00808"/>
    </source>
</evidence>
<keyword evidence="2" id="KW-0805">Transcription regulation</keyword>
<comment type="caution">
    <text evidence="7">The sequence shown here is derived from an EMBL/GenBank/DDBJ whole genome shotgun (WGS) entry which is preliminary data.</text>
</comment>
<feature type="domain" description="Transcription factor CBF/NF-Y/archaeal histone" evidence="6">
    <location>
        <begin position="46"/>
        <end position="109"/>
    </location>
</feature>
<keyword evidence="8" id="KW-1185">Reference proteome</keyword>
<evidence type="ECO:0000256" key="2">
    <source>
        <dbReference type="ARBA" id="ARBA00023015"/>
    </source>
</evidence>
<dbReference type="EMBL" id="JAKKPZ010000005">
    <property type="protein sequence ID" value="KAI1720530.1"/>
    <property type="molecule type" value="Genomic_DNA"/>
</dbReference>
<evidence type="ECO:0000256" key="4">
    <source>
        <dbReference type="ARBA" id="ARBA00023163"/>
    </source>
</evidence>
<protein>
    <submittedName>
        <fullName evidence="7">Histone-like transcription factor (CBF/NF-Y) and archaeal histone domain-containing protein</fullName>
    </submittedName>
</protein>
<feature type="region of interest" description="Disordered" evidence="5">
    <location>
        <begin position="177"/>
        <end position="197"/>
    </location>
</feature>
<evidence type="ECO:0000256" key="1">
    <source>
        <dbReference type="ARBA" id="ARBA00009053"/>
    </source>
</evidence>
<reference evidence="7" key="1">
    <citation type="submission" date="2022-01" db="EMBL/GenBank/DDBJ databases">
        <title>Genome Sequence Resource for Two Populations of Ditylenchus destructor, the Migratory Endoparasitic Phytonematode.</title>
        <authorList>
            <person name="Zhang H."/>
            <person name="Lin R."/>
            <person name="Xie B."/>
        </authorList>
    </citation>
    <scope>NUCLEOTIDE SEQUENCE</scope>
    <source>
        <strain evidence="7">BazhouSP</strain>
    </source>
</reference>
<dbReference type="PANTHER" id="PTHR11064:SF9">
    <property type="entry name" value="NUCLEAR TRANSCRIPTION FACTOR Y SUBUNIT BETA"/>
    <property type="match status" value="1"/>
</dbReference>
<keyword evidence="3" id="KW-0238">DNA-binding</keyword>
<comment type="similarity">
    <text evidence="1">Belongs to the NFYB/HAP3 subunit family.</text>
</comment>
<evidence type="ECO:0000256" key="5">
    <source>
        <dbReference type="SAM" id="MobiDB-lite"/>
    </source>
</evidence>
<dbReference type="AlphaFoldDB" id="A0AAD4NBI7"/>
<dbReference type="PANTHER" id="PTHR11064">
    <property type="entry name" value="CCAAT-BINDING TRANSCRIPTION FACTOR-RELATED"/>
    <property type="match status" value="1"/>
</dbReference>
<dbReference type="GO" id="GO:0000978">
    <property type="term" value="F:RNA polymerase II cis-regulatory region sequence-specific DNA binding"/>
    <property type="evidence" value="ECO:0007669"/>
    <property type="project" value="TreeGrafter"/>
</dbReference>
<dbReference type="GO" id="GO:0016602">
    <property type="term" value="C:CCAAT-binding factor complex"/>
    <property type="evidence" value="ECO:0007669"/>
    <property type="project" value="InterPro"/>
</dbReference>
<evidence type="ECO:0000256" key="3">
    <source>
        <dbReference type="ARBA" id="ARBA00023125"/>
    </source>
</evidence>
<gene>
    <name evidence="7" type="ORF">DdX_04766</name>
</gene>
<dbReference type="SUPFAM" id="SSF47113">
    <property type="entry name" value="Histone-fold"/>
    <property type="match status" value="1"/>
</dbReference>
<name>A0AAD4NBI7_9BILA</name>
<dbReference type="InterPro" id="IPR009072">
    <property type="entry name" value="Histone-fold"/>
</dbReference>
<dbReference type="GO" id="GO:0046982">
    <property type="term" value="F:protein heterodimerization activity"/>
    <property type="evidence" value="ECO:0007669"/>
    <property type="project" value="InterPro"/>
</dbReference>
<dbReference type="FunFam" id="1.10.20.10:FF:000099">
    <property type="entry name" value="nuclear transcription factor Y subunit beta"/>
    <property type="match status" value="1"/>
</dbReference>
<accession>A0AAD4NBI7</accession>
<dbReference type="InterPro" id="IPR003958">
    <property type="entry name" value="CBFA_NFYB_domain"/>
</dbReference>
<sequence length="248" mass="27895">MKRRKTEPLSPRRSTSPENIPSHEEKKHSNEESGNNVAMILEQDRFLPIANISRIMKRVIPSDGKLSKEAKECVQECITEFLLFITSEASEKCDTEKRKTITGEDLIVAFQTLGFDDYVEPLKEFLYKYREANKSHSMKSEELSPNCDSIPPKLTSYATTDHSVQQLQEPQAMMSQDLPHFDGSASSSTTSKYAQKPKMEAAPVTASTTLQPIYNIYLDAASGQHYTMVQSFGLLEVVTAVLITSQYN</sequence>
<feature type="region of interest" description="Disordered" evidence="5">
    <location>
        <begin position="1"/>
        <end position="34"/>
    </location>
</feature>
<dbReference type="Gene3D" id="1.10.20.10">
    <property type="entry name" value="Histone, subunit A"/>
    <property type="match status" value="1"/>
</dbReference>
<feature type="compositionally biased region" description="Polar residues" evidence="5">
    <location>
        <begin position="184"/>
        <end position="193"/>
    </location>
</feature>